<dbReference type="Pfam" id="PF09972">
    <property type="entry name" value="DUF2207"/>
    <property type="match status" value="1"/>
</dbReference>
<protein>
    <recommendedName>
        <fullName evidence="7">DUF2207 domain-containing protein</fullName>
    </recommendedName>
</protein>
<evidence type="ECO:0000313" key="5">
    <source>
        <dbReference type="EMBL" id="GAB93855.1"/>
    </source>
</evidence>
<comment type="caution">
    <text evidence="5">The sequence shown here is derived from an EMBL/GenBank/DDBJ whole genome shotgun (WGS) entry which is preliminary data.</text>
</comment>
<dbReference type="STRING" id="1108045.GORHZ_245_00930"/>
<feature type="transmembrane region" description="Helical" evidence="2">
    <location>
        <begin position="247"/>
        <end position="269"/>
    </location>
</feature>
<dbReference type="AlphaFoldDB" id="K6W3Y2"/>
<evidence type="ECO:0000313" key="6">
    <source>
        <dbReference type="Proteomes" id="UP000008363"/>
    </source>
</evidence>
<accession>K6W3Y2</accession>
<dbReference type="InterPro" id="IPR048389">
    <property type="entry name" value="YciQ-like_C"/>
</dbReference>
<dbReference type="EMBL" id="BAHC01000245">
    <property type="protein sequence ID" value="GAB93855.1"/>
    <property type="molecule type" value="Genomic_DNA"/>
</dbReference>
<reference evidence="5 6" key="1">
    <citation type="submission" date="2012-08" db="EMBL/GenBank/DDBJ databases">
        <title>Whole genome shotgun sequence of Gordonia rhizosphera NBRC 16068.</title>
        <authorList>
            <person name="Takarada H."/>
            <person name="Isaki S."/>
            <person name="Hosoyama A."/>
            <person name="Tsuchikane K."/>
            <person name="Katsumata H."/>
            <person name="Baba S."/>
            <person name="Ohji S."/>
            <person name="Yamazaki S."/>
            <person name="Fujita N."/>
        </authorList>
    </citation>
    <scope>NUCLEOTIDE SEQUENCE [LARGE SCALE GENOMIC DNA]</scope>
    <source>
        <strain evidence="5 6">NBRC 16068</strain>
    </source>
</reference>
<name>K6W3Y2_9ACTN</name>
<feature type="transmembrane region" description="Helical" evidence="2">
    <location>
        <begin position="437"/>
        <end position="455"/>
    </location>
</feature>
<gene>
    <name evidence="5" type="ORF">GORHZ_245_00930</name>
</gene>
<feature type="domain" description="Predicted membrane protein YciQ-like C-terminal" evidence="4">
    <location>
        <begin position="293"/>
        <end position="514"/>
    </location>
</feature>
<feature type="domain" description="DUF2207" evidence="3">
    <location>
        <begin position="27"/>
        <end position="221"/>
    </location>
</feature>
<feature type="region of interest" description="Disordered" evidence="1">
    <location>
        <begin position="565"/>
        <end position="588"/>
    </location>
</feature>
<dbReference type="Pfam" id="PF20990">
    <property type="entry name" value="DUF2207_C"/>
    <property type="match status" value="1"/>
</dbReference>
<keyword evidence="2" id="KW-1133">Transmembrane helix</keyword>
<keyword evidence="2" id="KW-0812">Transmembrane</keyword>
<evidence type="ECO:0008006" key="7">
    <source>
        <dbReference type="Google" id="ProtNLM"/>
    </source>
</evidence>
<evidence type="ECO:0000259" key="4">
    <source>
        <dbReference type="Pfam" id="PF20990"/>
    </source>
</evidence>
<dbReference type="Proteomes" id="UP000008363">
    <property type="component" value="Unassembled WGS sequence"/>
</dbReference>
<feature type="compositionally biased region" description="Gly residues" evidence="1">
    <location>
        <begin position="570"/>
        <end position="588"/>
    </location>
</feature>
<feature type="transmembrane region" description="Helical" evidence="2">
    <location>
        <begin position="413"/>
        <end position="431"/>
    </location>
</feature>
<sequence>MLTVIGLVLPMSLFPGSTETVGTDPVTITDYRATYDVSADGRMAATETITADFPYGRHGIFRFWDVTDATDSSIRYLPQDIHVALDNGRVPVEMSWQKGKRFRVAKIGDPDSYLTPGLHVYTISYVIDGVLAPASGTPDGQNSSSSWSGGAASRFSWRVVADGWQMTILKSSTTVNLPDDPISTSCSTSDDTACQITANGQNSRTITTGELAPSTGVAIRADLPLAAPDRVRLPWPPALDPVLGRSVPIAIVLIILSAVTFTLGLLWALRSRESIPLLPVMYEPPADPADPSTRLGPVRTYYVTREAMPSKALAATLLHMADRGIVGLRRHGDDWTITSKISTDEWGRMDPVADAVAMELGIRGTDRSFEADGSVSAGKKLKSAQEGIAAATKAWARSSGAVTPSGLEQLGRLAVGLAFIAAAVLFAFQWLPFSLCVLPIAAFVIGGAGLFTTGVGTRRTLLGRDVWSRAGGFERLLSTTSNQERLDFSARENLYTSYIPYAVAFGCADKWAEKYRTAMGTEPPTPIWFVGGYGSGSPGLFGAGGIDSFEASLSSSLSAYAASQRSSSSSGGGGGGFSGGGGGGGGSW</sequence>
<dbReference type="eggNOG" id="COG4907">
    <property type="taxonomic scope" value="Bacteria"/>
</dbReference>
<evidence type="ECO:0000259" key="3">
    <source>
        <dbReference type="Pfam" id="PF09972"/>
    </source>
</evidence>
<proteinExistence type="predicted"/>
<evidence type="ECO:0000256" key="1">
    <source>
        <dbReference type="SAM" id="MobiDB-lite"/>
    </source>
</evidence>
<evidence type="ECO:0000256" key="2">
    <source>
        <dbReference type="SAM" id="Phobius"/>
    </source>
</evidence>
<keyword evidence="2" id="KW-0472">Membrane</keyword>
<dbReference type="InterPro" id="IPR018702">
    <property type="entry name" value="DUF2207"/>
</dbReference>
<keyword evidence="6" id="KW-1185">Reference proteome</keyword>
<organism evidence="5 6">
    <name type="scientific">Gordonia rhizosphera NBRC 16068</name>
    <dbReference type="NCBI Taxonomy" id="1108045"/>
    <lineage>
        <taxon>Bacteria</taxon>
        <taxon>Bacillati</taxon>
        <taxon>Actinomycetota</taxon>
        <taxon>Actinomycetes</taxon>
        <taxon>Mycobacteriales</taxon>
        <taxon>Gordoniaceae</taxon>
        <taxon>Gordonia</taxon>
    </lineage>
</organism>